<dbReference type="RefSeq" id="WP_132647213.1">
    <property type="nucleotide sequence ID" value="NZ_CP181386.1"/>
</dbReference>
<dbReference type="PRINTS" id="PR00111">
    <property type="entry name" value="ABHYDROLASE"/>
</dbReference>
<dbReference type="Pfam" id="PF00561">
    <property type="entry name" value="Abhydrolase_1"/>
    <property type="match status" value="1"/>
</dbReference>
<comment type="caution">
    <text evidence="2">The sequence shown here is derived from an EMBL/GenBank/DDBJ whole genome shotgun (WGS) entry which is preliminary data.</text>
</comment>
<dbReference type="OrthoDB" id="9799989at2"/>
<evidence type="ECO:0000313" key="3">
    <source>
        <dbReference type="Proteomes" id="UP000295106"/>
    </source>
</evidence>
<dbReference type="InterPro" id="IPR029058">
    <property type="entry name" value="AB_hydrolase_fold"/>
</dbReference>
<evidence type="ECO:0000313" key="2">
    <source>
        <dbReference type="EMBL" id="TCP02611.1"/>
    </source>
</evidence>
<dbReference type="AlphaFoldDB" id="A0A4R2M8X8"/>
<accession>A0A4R2M8X8</accession>
<dbReference type="GeneID" id="99683575"/>
<dbReference type="PANTHER" id="PTHR43194">
    <property type="entry name" value="HYDROLASE ALPHA/BETA FOLD FAMILY"/>
    <property type="match status" value="1"/>
</dbReference>
<dbReference type="Proteomes" id="UP000295106">
    <property type="component" value="Unassembled WGS sequence"/>
</dbReference>
<dbReference type="Gene3D" id="3.40.50.1820">
    <property type="entry name" value="alpha/beta hydrolase"/>
    <property type="match status" value="1"/>
</dbReference>
<gene>
    <name evidence="2" type="ORF">EV684_106173</name>
</gene>
<organism evidence="2 3">
    <name type="scientific">Rubrivivax gelatinosus</name>
    <name type="common">Rhodocyclus gelatinosus</name>
    <name type="synonym">Rhodopseudomonas gelatinosa</name>
    <dbReference type="NCBI Taxonomy" id="28068"/>
    <lineage>
        <taxon>Bacteria</taxon>
        <taxon>Pseudomonadati</taxon>
        <taxon>Pseudomonadota</taxon>
        <taxon>Betaproteobacteria</taxon>
        <taxon>Burkholderiales</taxon>
        <taxon>Sphaerotilaceae</taxon>
        <taxon>Rubrivivax</taxon>
    </lineage>
</organism>
<dbReference type="InterPro" id="IPR000073">
    <property type="entry name" value="AB_hydrolase_1"/>
</dbReference>
<evidence type="ECO:0000259" key="1">
    <source>
        <dbReference type="Pfam" id="PF00561"/>
    </source>
</evidence>
<protein>
    <submittedName>
        <fullName evidence="2">3-oxoadipate enol-lactonase</fullName>
    </submittedName>
</protein>
<dbReference type="InterPro" id="IPR050228">
    <property type="entry name" value="Carboxylesterase_BioH"/>
</dbReference>
<sequence length="265" mass="28432">MKWVDAAGVSLRCDTRGAGRDTVVFVHEAGGSLDSWDEVVQRLPAAWPAVRYDQRGFGQSEKTGELTLEGMVRDLVGLLDALDVDGPCHLVGTAIGGSIALACAAAHPDRVASVVASSPVTGPLPGAALASLAQRATLVESQGMRAVADTSLQRSYPPELRTDRQRFEQYRNRYLANDPRSFAALTRAFGTVDLTGLHGRIRCPALIVGCTRDGLKPARECAELAARIAGGRFVEVDSGHFVAVQTPELFAPLLREFIEECHEQP</sequence>
<dbReference type="PANTHER" id="PTHR43194:SF2">
    <property type="entry name" value="PEROXISOMAL MEMBRANE PROTEIN LPX1"/>
    <property type="match status" value="1"/>
</dbReference>
<name>A0A4R2M8X8_RUBGE</name>
<proteinExistence type="predicted"/>
<feature type="domain" description="AB hydrolase-1" evidence="1">
    <location>
        <begin position="22"/>
        <end position="243"/>
    </location>
</feature>
<reference evidence="2 3" key="1">
    <citation type="submission" date="2019-03" db="EMBL/GenBank/DDBJ databases">
        <title>Genomic Encyclopedia of Type Strains, Phase IV (KMG-IV): sequencing the most valuable type-strain genomes for metagenomic binning, comparative biology and taxonomic classification.</title>
        <authorList>
            <person name="Goeker M."/>
        </authorList>
    </citation>
    <scope>NUCLEOTIDE SEQUENCE [LARGE SCALE GENOMIC DNA]</scope>
    <source>
        <strain evidence="2 3">DSM 1709</strain>
    </source>
</reference>
<dbReference type="EMBL" id="SLXD01000006">
    <property type="protein sequence ID" value="TCP02611.1"/>
    <property type="molecule type" value="Genomic_DNA"/>
</dbReference>
<dbReference type="SUPFAM" id="SSF53474">
    <property type="entry name" value="alpha/beta-Hydrolases"/>
    <property type="match status" value="1"/>
</dbReference>